<evidence type="ECO:0000259" key="1">
    <source>
        <dbReference type="Pfam" id="PF08652"/>
    </source>
</evidence>
<dbReference type="Proteomes" id="UP000095038">
    <property type="component" value="Unassembled WGS sequence"/>
</dbReference>
<name>A0A1D2VKA3_9ASCO</name>
<evidence type="ECO:0000313" key="3">
    <source>
        <dbReference type="Proteomes" id="UP000095038"/>
    </source>
</evidence>
<dbReference type="Pfam" id="PF08652">
    <property type="entry name" value="RAI1"/>
    <property type="match status" value="1"/>
</dbReference>
<dbReference type="RefSeq" id="XP_020048335.1">
    <property type="nucleotide sequence ID" value="XM_020192795.1"/>
</dbReference>
<dbReference type="InterPro" id="IPR013961">
    <property type="entry name" value="RAI1"/>
</dbReference>
<proteinExistence type="predicted"/>
<dbReference type="AlphaFoldDB" id="A0A1D2VKA3"/>
<feature type="domain" description="RAI1-like" evidence="1">
    <location>
        <begin position="14"/>
        <end position="167"/>
    </location>
</feature>
<dbReference type="InParanoid" id="A0A1D2VKA3"/>
<evidence type="ECO:0000313" key="2">
    <source>
        <dbReference type="EMBL" id="ODV62028.1"/>
    </source>
</evidence>
<keyword evidence="3" id="KW-1185">Reference proteome</keyword>
<dbReference type="GeneID" id="30966431"/>
<sequence>MAADDKPWKSCQDNISFLIKSRVDCTFIKPFNKNINNLKHYVEIKSIFESKNTSLDFTKLEMEKPDFHRKSILKFLTIYFQCLFGGMEKTVVVQRSKAFNLFKIKGLDINFIRTLLNSHIHKCLNWFGVVCEWILRSIPRDKTKAFRLKYVKKQKCLRLIEITNQAEIERTRSLLLLKEFIDHRKGL</sequence>
<accession>A0A1D2VKA3</accession>
<dbReference type="STRING" id="1344418.A0A1D2VKA3"/>
<dbReference type="EMBL" id="KV454478">
    <property type="protein sequence ID" value="ODV62028.1"/>
    <property type="molecule type" value="Genomic_DNA"/>
</dbReference>
<protein>
    <recommendedName>
        <fullName evidence="1">RAI1-like domain-containing protein</fullName>
    </recommendedName>
</protein>
<organism evidence="2 3">
    <name type="scientific">Ascoidea rubescens DSM 1968</name>
    <dbReference type="NCBI Taxonomy" id="1344418"/>
    <lineage>
        <taxon>Eukaryota</taxon>
        <taxon>Fungi</taxon>
        <taxon>Dikarya</taxon>
        <taxon>Ascomycota</taxon>
        <taxon>Saccharomycotina</taxon>
        <taxon>Saccharomycetes</taxon>
        <taxon>Ascoideaceae</taxon>
        <taxon>Ascoidea</taxon>
    </lineage>
</organism>
<gene>
    <name evidence="2" type="ORF">ASCRUDRAFT_7472</name>
</gene>
<reference evidence="3" key="1">
    <citation type="submission" date="2016-05" db="EMBL/GenBank/DDBJ databases">
        <title>Comparative genomics of biotechnologically important yeasts.</title>
        <authorList>
            <consortium name="DOE Joint Genome Institute"/>
            <person name="Riley R."/>
            <person name="Haridas S."/>
            <person name="Wolfe K.H."/>
            <person name="Lopes M.R."/>
            <person name="Hittinger C.T."/>
            <person name="Goker M."/>
            <person name="Salamov A."/>
            <person name="Wisecaver J."/>
            <person name="Long T.M."/>
            <person name="Aerts A.L."/>
            <person name="Barry K."/>
            <person name="Choi C."/>
            <person name="Clum A."/>
            <person name="Coughlan A.Y."/>
            <person name="Deshpande S."/>
            <person name="Douglass A.P."/>
            <person name="Hanson S.J."/>
            <person name="Klenk H.-P."/>
            <person name="Labutti K."/>
            <person name="Lapidus A."/>
            <person name="Lindquist E."/>
            <person name="Lipzen A."/>
            <person name="Meier-Kolthoff J.P."/>
            <person name="Ohm R.A."/>
            <person name="Otillar R.P."/>
            <person name="Pangilinan J."/>
            <person name="Peng Y."/>
            <person name="Rokas A."/>
            <person name="Rosa C.A."/>
            <person name="Scheuner C."/>
            <person name="Sibirny A.A."/>
            <person name="Slot J.C."/>
            <person name="Stielow J.B."/>
            <person name="Sun H."/>
            <person name="Kurtzman C.P."/>
            <person name="Blackwell M."/>
            <person name="Grigoriev I.V."/>
            <person name="Jeffries T.W."/>
        </authorList>
    </citation>
    <scope>NUCLEOTIDE SEQUENCE [LARGE SCALE GENOMIC DNA]</scope>
    <source>
        <strain evidence="3">DSM 1968</strain>
    </source>
</reference>